<dbReference type="PANTHER" id="PTHR47766">
    <property type="entry name" value="PROTEIN EFR3"/>
    <property type="match status" value="1"/>
</dbReference>
<dbReference type="VEuPathDB" id="FungiDB:LCOR_04531.1"/>
<proteinExistence type="inferred from homology"/>
<feature type="region of interest" description="Disordered" evidence="2">
    <location>
        <begin position="764"/>
        <end position="802"/>
    </location>
</feature>
<dbReference type="AlphaFoldDB" id="A0A068RW14"/>
<reference evidence="3" key="1">
    <citation type="submission" date="2013-08" db="EMBL/GenBank/DDBJ databases">
        <title>Gene expansion shapes genome architecture in the human pathogen Lichtheimia corymbifera: an evolutionary genomics analysis in the ancient terrestrial Mucorales (Mucoromycotina).</title>
        <authorList>
            <person name="Schwartze V.U."/>
            <person name="Winter S."/>
            <person name="Shelest E."/>
            <person name="Marcet-Houben M."/>
            <person name="Horn F."/>
            <person name="Wehner S."/>
            <person name="Hoffmann K."/>
            <person name="Riege K."/>
            <person name="Sammeth M."/>
            <person name="Nowrousian M."/>
            <person name="Valiante V."/>
            <person name="Linde J."/>
            <person name="Jacobsen I.D."/>
            <person name="Marz M."/>
            <person name="Brakhage A.A."/>
            <person name="Gabaldon T."/>
            <person name="Bocker S."/>
            <person name="Voigt K."/>
        </authorList>
    </citation>
    <scope>NUCLEOTIDE SEQUENCE [LARGE SCALE GENOMIC DNA]</scope>
    <source>
        <strain evidence="3">FSU 9682</strain>
    </source>
</reference>
<keyword evidence="4" id="KW-1185">Reference proteome</keyword>
<gene>
    <name evidence="3" type="ORF">LCOR_04531.1</name>
</gene>
<evidence type="ECO:0000256" key="2">
    <source>
        <dbReference type="SAM" id="MobiDB-lite"/>
    </source>
</evidence>
<evidence type="ECO:0000313" key="3">
    <source>
        <dbReference type="EMBL" id="CDH53146.1"/>
    </source>
</evidence>
<dbReference type="Proteomes" id="UP000027586">
    <property type="component" value="Unassembled WGS sequence"/>
</dbReference>
<comment type="similarity">
    <text evidence="1">Belongs to the EFR3 family.</text>
</comment>
<evidence type="ECO:0000256" key="1">
    <source>
        <dbReference type="ARBA" id="ARBA00010216"/>
    </source>
</evidence>
<protein>
    <submittedName>
        <fullName evidence="3">Protein efr3</fullName>
    </submittedName>
</protein>
<dbReference type="InterPro" id="IPR049150">
    <property type="entry name" value="EFR3_HEAT-like_rpt"/>
</dbReference>
<dbReference type="OrthoDB" id="19232at2759"/>
<accession>A0A068RW14</accession>
<sequence>MSATGCFGSLCMRNLKHVKLIKSCYPRREGEKGPRSSELSYLTFYASSRPAKLTKVGRYLQYKVERDIYKGRKQNNQVSLSIIKALIQSCHHDLNLFSKWVVRILNKTLDTRDSDLVELSCETFVIFCNYHDGSTLGIDPGFTSDFEALLQKFADFCNYANEDEDYALRMQYIGHRGLQAAVTSSAVHASDFSTQLDIILPALLQTLIVSGEAGSRLEKTETVATREGEGGLTRGAIEALAAQSTGILFSKSNGAAVRMALGLVYTFADDNGQWWPPDRVVSTMELILDSVQQQYRYLLVSETLQQLEISNTLERSYFNDKHSCLISVLDTVLNADNAPLVGVSVLEVLNVLFTLLVKSLHVTSFRQELPADQNDRQAVFEYVIHQGIIHSIGGLASQNYYQNQLDDMAGYIIAKLRASTTLEHVDGLPIQVYRRVALICLDQLVGAEHTSAVVVDTPSGRSISSTGLSTPPENIISAASWTSAVSLLTDKQPETRLDFARSLIRYLNITAPSPETISGPYPVHLLTQHTDVSFVNALHNTVLSGVQKEDFQAGDSQALYLVLCALTRRFTVDAVTRTVPLVFKLQDMVKDGSIKNVTIQRAVVASIVEWLGMVAEYFHIENLGEYITKTRQQLQEANAWTSTVFSGQLRLTAEAIFSTDDANNHTPVTVYVDRHVVVEQLTNEGQLRDKHDTHGLELESKLYVEWGSQAFANHERSLRIRASQDIPDHKPKLANPWTSPEPKCIPGVKKETINVENLKEALVAPPQQQQQSGSSSNGSVATSVPTDAGGAGAGAGASRRSSLRKNDVNAFLHELQLEQNMHSTHSLVNPPYNDWK</sequence>
<dbReference type="GO" id="GO:0072659">
    <property type="term" value="P:protein localization to plasma membrane"/>
    <property type="evidence" value="ECO:0007669"/>
    <property type="project" value="InterPro"/>
</dbReference>
<comment type="caution">
    <text evidence="3">The sequence shown here is derived from an EMBL/GenBank/DDBJ whole genome shotgun (WGS) entry which is preliminary data.</text>
</comment>
<organism evidence="3 4">
    <name type="scientific">Lichtheimia corymbifera JMRC:FSU:9682</name>
    <dbReference type="NCBI Taxonomy" id="1263082"/>
    <lineage>
        <taxon>Eukaryota</taxon>
        <taxon>Fungi</taxon>
        <taxon>Fungi incertae sedis</taxon>
        <taxon>Mucoromycota</taxon>
        <taxon>Mucoromycotina</taxon>
        <taxon>Mucoromycetes</taxon>
        <taxon>Mucorales</taxon>
        <taxon>Lichtheimiaceae</taxon>
        <taxon>Lichtheimia</taxon>
    </lineage>
</organism>
<feature type="compositionally biased region" description="Low complexity" evidence="2">
    <location>
        <begin position="767"/>
        <end position="779"/>
    </location>
</feature>
<dbReference type="STRING" id="1263082.A0A068RW14"/>
<dbReference type="EMBL" id="CBTN010000016">
    <property type="protein sequence ID" value="CDH53146.1"/>
    <property type="molecule type" value="Genomic_DNA"/>
</dbReference>
<dbReference type="InterPro" id="IPR039786">
    <property type="entry name" value="EFR3"/>
</dbReference>
<dbReference type="Pfam" id="PF21072">
    <property type="entry name" value="EFR3"/>
    <property type="match status" value="1"/>
</dbReference>
<name>A0A068RW14_9FUNG</name>
<dbReference type="PANTHER" id="PTHR47766:SF1">
    <property type="entry name" value="PROTEIN EFR3"/>
    <property type="match status" value="1"/>
</dbReference>
<feature type="region of interest" description="Disordered" evidence="2">
    <location>
        <begin position="722"/>
        <end position="744"/>
    </location>
</feature>
<evidence type="ECO:0000313" key="4">
    <source>
        <dbReference type="Proteomes" id="UP000027586"/>
    </source>
</evidence>